<reference evidence="2 3" key="1">
    <citation type="journal article" date="2020" name="Sci. Rep.">
        <title>A novel cyanobacterial geosmin producer, revising GeoA distribution and dispersion patterns in Bacteria.</title>
        <authorList>
            <person name="Churro C."/>
            <person name="Semedo-Aguiar A.P."/>
            <person name="Silva A.D."/>
            <person name="Pereira-Leal J.B."/>
            <person name="Leite R.B."/>
        </authorList>
    </citation>
    <scope>NUCLEOTIDE SEQUENCE [LARGE SCALE GENOMIC DNA]</scope>
    <source>
        <strain evidence="2 3">IPMA8</strain>
    </source>
</reference>
<name>A0ABX2CY27_9CYAN</name>
<accession>A0ABX2CY27</accession>
<dbReference type="InterPro" id="IPR025668">
    <property type="entry name" value="Tnp_DDE_dom"/>
</dbReference>
<organism evidence="2 3">
    <name type="scientific">Microcoleus asticus IPMA8</name>
    <dbReference type="NCBI Taxonomy" id="2563858"/>
    <lineage>
        <taxon>Bacteria</taxon>
        <taxon>Bacillati</taxon>
        <taxon>Cyanobacteriota</taxon>
        <taxon>Cyanophyceae</taxon>
        <taxon>Oscillatoriophycideae</taxon>
        <taxon>Oscillatoriales</taxon>
        <taxon>Microcoleaceae</taxon>
        <taxon>Microcoleus</taxon>
        <taxon>Microcoleus asticus</taxon>
    </lineage>
</organism>
<evidence type="ECO:0000259" key="1">
    <source>
        <dbReference type="Pfam" id="PF13751"/>
    </source>
</evidence>
<comment type="caution">
    <text evidence="2">The sequence shown here is derived from an EMBL/GenBank/DDBJ whole genome shotgun (WGS) entry which is preliminary data.</text>
</comment>
<protein>
    <recommendedName>
        <fullName evidence="1">Transposase DDE domain-containing protein</fullName>
    </recommendedName>
</protein>
<evidence type="ECO:0000313" key="2">
    <source>
        <dbReference type="EMBL" id="NQE34543.1"/>
    </source>
</evidence>
<proteinExistence type="predicted"/>
<dbReference type="Proteomes" id="UP000702425">
    <property type="component" value="Unassembled WGS sequence"/>
</dbReference>
<sequence>MLFSQKQCQTCPLHSQRTASAKCRMVSLHPDESLLQELLQRQTTALDRPKLRERISVEHSLAHIGQWQGVQARYLGWRKNLFDLGRMAVVHNLHVLSTSFTERQLISA</sequence>
<dbReference type="EMBL" id="SRRZ01000034">
    <property type="protein sequence ID" value="NQE34543.1"/>
    <property type="molecule type" value="Genomic_DNA"/>
</dbReference>
<evidence type="ECO:0000313" key="3">
    <source>
        <dbReference type="Proteomes" id="UP000702425"/>
    </source>
</evidence>
<dbReference type="PANTHER" id="PTHR35604">
    <property type="entry name" value="TRANSPOSASE INSH FOR INSERTION SEQUENCE ELEMENT IS5A-RELATED"/>
    <property type="match status" value="1"/>
</dbReference>
<feature type="domain" description="Transposase DDE" evidence="1">
    <location>
        <begin position="2"/>
        <end position="96"/>
    </location>
</feature>
<keyword evidence="3" id="KW-1185">Reference proteome</keyword>
<gene>
    <name evidence="2" type="ORF">E5S67_02269</name>
</gene>
<dbReference type="Pfam" id="PF13751">
    <property type="entry name" value="DDE_Tnp_1_6"/>
    <property type="match status" value="1"/>
</dbReference>
<dbReference type="PANTHER" id="PTHR35604:SF2">
    <property type="entry name" value="TRANSPOSASE INSH FOR INSERTION SEQUENCE ELEMENT IS5A-RELATED"/>
    <property type="match status" value="1"/>
</dbReference>